<keyword evidence="3" id="KW-1015">Disulfide bond</keyword>
<reference evidence="5 6" key="1">
    <citation type="submission" date="2013-11" db="EMBL/GenBank/DDBJ databases">
        <title>Genome sequencing of Stegodyphus mimosarum.</title>
        <authorList>
            <person name="Bechsgaard J."/>
        </authorList>
    </citation>
    <scope>NUCLEOTIDE SEQUENCE [LARGE SCALE GENOMIC DNA]</scope>
</reference>
<dbReference type="Gene3D" id="1.20.91.20">
    <property type="entry name" value="Anaphylotoxins (complement system)"/>
    <property type="match status" value="1"/>
</dbReference>
<sequence>MLETIDPKYKGNQAVGHHVQYKFNSKHRAYLALDRNRDQKLKPGDAFLKIVHIHPLEISDIYYMVVSKGQIIDMNKLRKGRVMYQKVEFEITYEMVPSFRVVVFAHYKDELLADSLKFDVQRVCHPDAEVTIETEFDDLAPGANGKITINGETDTLVGLLGIDEAVYALSKGDLLTKDKVFSAFDKHDLGCGTGGGLNTDSLLSNAGIILATNKYSPPQDTSSSCSQKKRRKRDLTSAILSSYSGTDKECCLLGMNYDIHNRSCENRTDTVIRYLKGRHEHCSKAFLDCCLETEPFEKDPYVPGSSFIPFDEEHIFEKNLFFRADFKEVWIFQDIAINAGNKYELLLSLPHSITTWMIQAIAVSQIHGICVAEPKKVLSFKKVFLQLNIPYSVVRNEQIEIAATIFNYGSKR</sequence>
<dbReference type="GO" id="GO:0005576">
    <property type="term" value="C:extracellular region"/>
    <property type="evidence" value="ECO:0007669"/>
    <property type="project" value="UniProtKB-SubCell"/>
</dbReference>
<evidence type="ECO:0000259" key="4">
    <source>
        <dbReference type="PROSITE" id="PS01178"/>
    </source>
</evidence>
<dbReference type="Gene3D" id="2.60.40.1930">
    <property type="match status" value="1"/>
</dbReference>
<dbReference type="InterPro" id="IPR001599">
    <property type="entry name" value="Macroglobln_a2"/>
</dbReference>
<dbReference type="Pfam" id="PF07703">
    <property type="entry name" value="A2M_BRD"/>
    <property type="match status" value="1"/>
</dbReference>
<dbReference type="PROSITE" id="PS01178">
    <property type="entry name" value="ANAPHYLATOXIN_2"/>
    <property type="match status" value="1"/>
</dbReference>
<dbReference type="SUPFAM" id="SSF47686">
    <property type="entry name" value="Anaphylotoxins (complement system)"/>
    <property type="match status" value="1"/>
</dbReference>
<evidence type="ECO:0000256" key="3">
    <source>
        <dbReference type="ARBA" id="ARBA00023157"/>
    </source>
</evidence>
<dbReference type="PANTHER" id="PTHR11412:SF166">
    <property type="entry name" value="NTR DOMAIN-CONTAINING PROTEIN"/>
    <property type="match status" value="1"/>
</dbReference>
<dbReference type="EMBL" id="KK122160">
    <property type="protein sequence ID" value="KFM82087.1"/>
    <property type="molecule type" value="Genomic_DNA"/>
</dbReference>
<accession>A0A087UXJ8</accession>
<evidence type="ECO:0000313" key="6">
    <source>
        <dbReference type="Proteomes" id="UP000054359"/>
    </source>
</evidence>
<dbReference type="Gene3D" id="2.60.40.10">
    <property type="entry name" value="Immunoglobulins"/>
    <property type="match status" value="1"/>
</dbReference>
<evidence type="ECO:0000256" key="2">
    <source>
        <dbReference type="ARBA" id="ARBA00022525"/>
    </source>
</evidence>
<organism evidence="5 6">
    <name type="scientific">Stegodyphus mimosarum</name>
    <name type="common">African social velvet spider</name>
    <dbReference type="NCBI Taxonomy" id="407821"/>
    <lineage>
        <taxon>Eukaryota</taxon>
        <taxon>Metazoa</taxon>
        <taxon>Ecdysozoa</taxon>
        <taxon>Arthropoda</taxon>
        <taxon>Chelicerata</taxon>
        <taxon>Arachnida</taxon>
        <taxon>Araneae</taxon>
        <taxon>Araneomorphae</taxon>
        <taxon>Entelegynae</taxon>
        <taxon>Eresoidea</taxon>
        <taxon>Eresidae</taxon>
        <taxon>Stegodyphus</taxon>
    </lineage>
</organism>
<dbReference type="GO" id="GO:0004866">
    <property type="term" value="F:endopeptidase inhibitor activity"/>
    <property type="evidence" value="ECO:0007669"/>
    <property type="project" value="InterPro"/>
</dbReference>
<evidence type="ECO:0000313" key="5">
    <source>
        <dbReference type="EMBL" id="KFM82087.1"/>
    </source>
</evidence>
<dbReference type="Pfam" id="PF01821">
    <property type="entry name" value="ANATO"/>
    <property type="match status" value="1"/>
</dbReference>
<dbReference type="STRING" id="407821.A0A087UXJ8"/>
<feature type="domain" description="Anaphylatoxin-like" evidence="4">
    <location>
        <begin position="250"/>
        <end position="290"/>
    </location>
</feature>
<dbReference type="Pfam" id="PF00207">
    <property type="entry name" value="A2M"/>
    <property type="match status" value="1"/>
</dbReference>
<dbReference type="InterPro" id="IPR018081">
    <property type="entry name" value="Anaphylatoxin_comp_syst"/>
</dbReference>
<dbReference type="InterPro" id="IPR011625">
    <property type="entry name" value="A2M_N_BRD"/>
</dbReference>
<dbReference type="InterPro" id="IPR050473">
    <property type="entry name" value="A2M/Complement_sys"/>
</dbReference>
<dbReference type="SMART" id="SM01359">
    <property type="entry name" value="A2M_N_2"/>
    <property type="match status" value="1"/>
</dbReference>
<feature type="non-terminal residue" evidence="5">
    <location>
        <position position="412"/>
    </location>
</feature>
<comment type="subcellular location">
    <subcellularLocation>
        <location evidence="1">Secreted</location>
    </subcellularLocation>
</comment>
<keyword evidence="2" id="KW-0964">Secreted</keyword>
<dbReference type="Gene3D" id="1.20.50.70">
    <property type="match status" value="1"/>
</dbReference>
<dbReference type="Gene3D" id="2.20.130.20">
    <property type="match status" value="1"/>
</dbReference>
<dbReference type="SMART" id="SM01360">
    <property type="entry name" value="A2M"/>
    <property type="match status" value="1"/>
</dbReference>
<dbReference type="InterPro" id="IPR013783">
    <property type="entry name" value="Ig-like_fold"/>
</dbReference>
<evidence type="ECO:0000256" key="1">
    <source>
        <dbReference type="ARBA" id="ARBA00004613"/>
    </source>
</evidence>
<dbReference type="AlphaFoldDB" id="A0A087UXJ8"/>
<keyword evidence="6" id="KW-1185">Reference proteome</keyword>
<gene>
    <name evidence="5" type="ORF">X975_19507</name>
</gene>
<proteinExistence type="predicted"/>
<dbReference type="PANTHER" id="PTHR11412">
    <property type="entry name" value="MACROGLOBULIN / COMPLEMENT"/>
    <property type="match status" value="1"/>
</dbReference>
<dbReference type="OMA" id="RSCENRT"/>
<dbReference type="Proteomes" id="UP000054359">
    <property type="component" value="Unassembled WGS sequence"/>
</dbReference>
<dbReference type="InterPro" id="IPR000020">
    <property type="entry name" value="Anaphylatoxin/fibulin"/>
</dbReference>
<name>A0A087UXJ8_STEMI</name>
<dbReference type="OrthoDB" id="6359008at2759"/>
<protein>
    <submittedName>
        <fullName evidence="5">Complement C3</fullName>
    </submittedName>
</protein>